<sequence length="68" mass="7921">MVSICSWLQTQDRWLINNNLSWLSDYEALLYLSNKDQFPVEVIVEVSDPTRGNWNEAREALSSKGLLY</sequence>
<proteinExistence type="predicted"/>
<evidence type="ECO:0000313" key="1">
    <source>
        <dbReference type="EMBL" id="KAJ8485814.1"/>
    </source>
</evidence>
<evidence type="ECO:0000313" key="2">
    <source>
        <dbReference type="Proteomes" id="UP001222027"/>
    </source>
</evidence>
<gene>
    <name evidence="1" type="ORF">OPV22_018299</name>
</gene>
<accession>A0AAV8QQ86</accession>
<protein>
    <submittedName>
        <fullName evidence="1">Uncharacterized protein</fullName>
    </submittedName>
</protein>
<organism evidence="1 2">
    <name type="scientific">Ensete ventricosum</name>
    <name type="common">Abyssinian banana</name>
    <name type="synonym">Musa ensete</name>
    <dbReference type="NCBI Taxonomy" id="4639"/>
    <lineage>
        <taxon>Eukaryota</taxon>
        <taxon>Viridiplantae</taxon>
        <taxon>Streptophyta</taxon>
        <taxon>Embryophyta</taxon>
        <taxon>Tracheophyta</taxon>
        <taxon>Spermatophyta</taxon>
        <taxon>Magnoliopsida</taxon>
        <taxon>Liliopsida</taxon>
        <taxon>Zingiberales</taxon>
        <taxon>Musaceae</taxon>
        <taxon>Ensete</taxon>
    </lineage>
</organism>
<dbReference type="EMBL" id="JAQQAF010000005">
    <property type="protein sequence ID" value="KAJ8485814.1"/>
    <property type="molecule type" value="Genomic_DNA"/>
</dbReference>
<comment type="caution">
    <text evidence="1">The sequence shown here is derived from an EMBL/GenBank/DDBJ whole genome shotgun (WGS) entry which is preliminary data.</text>
</comment>
<name>A0AAV8QQ86_ENSVE</name>
<dbReference type="AlphaFoldDB" id="A0AAV8QQ86"/>
<dbReference type="Proteomes" id="UP001222027">
    <property type="component" value="Unassembled WGS sequence"/>
</dbReference>
<keyword evidence="2" id="KW-1185">Reference proteome</keyword>
<reference evidence="1 2" key="1">
    <citation type="submission" date="2022-12" db="EMBL/GenBank/DDBJ databases">
        <title>Chromosome-scale assembly of the Ensete ventricosum genome.</title>
        <authorList>
            <person name="Dussert Y."/>
            <person name="Stocks J."/>
            <person name="Wendawek A."/>
            <person name="Woldeyes F."/>
            <person name="Nichols R.A."/>
            <person name="Borrell J.S."/>
        </authorList>
    </citation>
    <scope>NUCLEOTIDE SEQUENCE [LARGE SCALE GENOMIC DNA]</scope>
    <source>
        <strain evidence="2">cv. Maze</strain>
        <tissue evidence="1">Seeds</tissue>
    </source>
</reference>